<keyword evidence="11 14" id="KW-0786">Thiamine pyrophosphate</keyword>
<comment type="similarity">
    <text evidence="3 14">Belongs to the TPP enzyme family.</text>
</comment>
<organism evidence="18 19">
    <name type="scientific">Koleobacter methoxysyntrophicus</name>
    <dbReference type="NCBI Taxonomy" id="2751313"/>
    <lineage>
        <taxon>Bacteria</taxon>
        <taxon>Bacillati</taxon>
        <taxon>Bacillota</taxon>
        <taxon>Clostridia</taxon>
        <taxon>Koleobacterales</taxon>
        <taxon>Koleobacteraceae</taxon>
        <taxon>Koleobacter</taxon>
    </lineage>
</organism>
<dbReference type="PROSITE" id="PS00187">
    <property type="entry name" value="TPP_ENZYMES"/>
    <property type="match status" value="1"/>
</dbReference>
<reference evidence="18" key="1">
    <citation type="submission" date="2020-07" db="EMBL/GenBank/DDBJ databases">
        <title>Koleobacter methoxysyntrophicus gen. nov., sp. nov., a novel anaerobic bacterium isolated from deep subsurface oil field and proposal of Koleobacterales ord. nov. in the phylum Firmicutes.</title>
        <authorList>
            <person name="Sakamoto S."/>
            <person name="Tamaki H."/>
        </authorList>
    </citation>
    <scope>NUCLEOTIDE SEQUENCE</scope>
    <source>
        <strain evidence="18">NRmbB1</strain>
    </source>
</reference>
<keyword evidence="5 14" id="KW-0028">Amino-acid biosynthesis</keyword>
<dbReference type="GO" id="GO:0030976">
    <property type="term" value="F:thiamine pyrophosphate binding"/>
    <property type="evidence" value="ECO:0007669"/>
    <property type="project" value="UniProtKB-UniRule"/>
</dbReference>
<dbReference type="InterPro" id="IPR045229">
    <property type="entry name" value="TPP_enz"/>
</dbReference>
<dbReference type="InterPro" id="IPR012000">
    <property type="entry name" value="Thiamin_PyroP_enz_cen_dom"/>
</dbReference>
<evidence type="ECO:0000256" key="12">
    <source>
        <dbReference type="ARBA" id="ARBA00023304"/>
    </source>
</evidence>
<evidence type="ECO:0000256" key="2">
    <source>
        <dbReference type="ARBA" id="ARBA00005025"/>
    </source>
</evidence>
<comment type="cofactor">
    <cofactor evidence="14">
        <name>Mg(2+)</name>
        <dbReference type="ChEBI" id="CHEBI:18420"/>
    </cofactor>
    <text evidence="14">Binds 1 Mg(2+) ion per subunit.</text>
</comment>
<dbReference type="GO" id="GO:0009099">
    <property type="term" value="P:L-valine biosynthetic process"/>
    <property type="evidence" value="ECO:0007669"/>
    <property type="project" value="UniProtKB-UniPathway"/>
</dbReference>
<evidence type="ECO:0000256" key="11">
    <source>
        <dbReference type="ARBA" id="ARBA00023052"/>
    </source>
</evidence>
<dbReference type="InterPro" id="IPR012001">
    <property type="entry name" value="Thiamin_PyroP_enz_TPP-bd_dom"/>
</dbReference>
<keyword evidence="8 14" id="KW-0479">Metal-binding</keyword>
<dbReference type="PANTHER" id="PTHR18968">
    <property type="entry name" value="THIAMINE PYROPHOSPHATE ENZYMES"/>
    <property type="match status" value="1"/>
</dbReference>
<comment type="pathway">
    <text evidence="1 14">Amino-acid biosynthesis; L-isoleucine biosynthesis; L-isoleucine from 2-oxobutanoate: step 1/4.</text>
</comment>
<feature type="domain" description="Thiamine pyrophosphate enzyme N-terminal TPP-binding" evidence="17">
    <location>
        <begin position="4"/>
        <end position="118"/>
    </location>
</feature>
<dbReference type="NCBIfam" id="TIGR00118">
    <property type="entry name" value="acolac_lg"/>
    <property type="match status" value="1"/>
</dbReference>
<dbReference type="UniPathway" id="UPA00047">
    <property type="reaction ID" value="UER00055"/>
</dbReference>
<dbReference type="Pfam" id="PF02776">
    <property type="entry name" value="TPP_enzyme_N"/>
    <property type="match status" value="1"/>
</dbReference>
<comment type="pathway">
    <text evidence="2 14">Amino-acid biosynthesis; L-valine biosynthesis; L-valine from pyruvate: step 1/4.</text>
</comment>
<dbReference type="KEGG" id="kme:H0A61_02705"/>
<keyword evidence="9" id="KW-0274">FAD</keyword>
<dbReference type="EC" id="2.2.1.6" evidence="4 14"/>
<feature type="domain" description="Thiamine pyrophosphate enzyme TPP-binding" evidence="16">
    <location>
        <begin position="390"/>
        <end position="537"/>
    </location>
</feature>
<dbReference type="RefSeq" id="WP_206707611.1">
    <property type="nucleotide sequence ID" value="NZ_CP059066.1"/>
</dbReference>
<evidence type="ECO:0000256" key="4">
    <source>
        <dbReference type="ARBA" id="ARBA00013145"/>
    </source>
</evidence>
<evidence type="ECO:0000259" key="15">
    <source>
        <dbReference type="Pfam" id="PF00205"/>
    </source>
</evidence>
<dbReference type="GO" id="GO:0003984">
    <property type="term" value="F:acetolactate synthase activity"/>
    <property type="evidence" value="ECO:0007669"/>
    <property type="project" value="UniProtKB-EC"/>
</dbReference>
<evidence type="ECO:0000256" key="10">
    <source>
        <dbReference type="ARBA" id="ARBA00022842"/>
    </source>
</evidence>
<keyword evidence="10 14" id="KW-0460">Magnesium</keyword>
<dbReference type="GO" id="GO:0005948">
    <property type="term" value="C:acetolactate synthase complex"/>
    <property type="evidence" value="ECO:0007669"/>
    <property type="project" value="TreeGrafter"/>
</dbReference>
<dbReference type="CDD" id="cd02015">
    <property type="entry name" value="TPP_AHAS"/>
    <property type="match status" value="1"/>
</dbReference>
<evidence type="ECO:0000256" key="14">
    <source>
        <dbReference type="RuleBase" id="RU003591"/>
    </source>
</evidence>
<evidence type="ECO:0000256" key="9">
    <source>
        <dbReference type="ARBA" id="ARBA00022827"/>
    </source>
</evidence>
<dbReference type="SUPFAM" id="SSF52467">
    <property type="entry name" value="DHS-like NAD/FAD-binding domain"/>
    <property type="match status" value="1"/>
</dbReference>
<evidence type="ECO:0000256" key="1">
    <source>
        <dbReference type="ARBA" id="ARBA00004974"/>
    </source>
</evidence>
<dbReference type="UniPathway" id="UPA00049">
    <property type="reaction ID" value="UER00059"/>
</dbReference>
<dbReference type="InterPro" id="IPR011766">
    <property type="entry name" value="TPP_enzyme_TPP-bd"/>
</dbReference>
<comment type="catalytic activity">
    <reaction evidence="13 14">
        <text>2 pyruvate + H(+) = (2S)-2-acetolactate + CO2</text>
        <dbReference type="Rhea" id="RHEA:25249"/>
        <dbReference type="ChEBI" id="CHEBI:15361"/>
        <dbReference type="ChEBI" id="CHEBI:15378"/>
        <dbReference type="ChEBI" id="CHEBI:16526"/>
        <dbReference type="ChEBI" id="CHEBI:58476"/>
        <dbReference type="EC" id="2.2.1.6"/>
    </reaction>
</comment>
<name>A0A8A0RPI6_9FIRM</name>
<dbReference type="FunFam" id="3.40.50.970:FF:000007">
    <property type="entry name" value="Acetolactate synthase"/>
    <property type="match status" value="1"/>
</dbReference>
<evidence type="ECO:0000256" key="3">
    <source>
        <dbReference type="ARBA" id="ARBA00007812"/>
    </source>
</evidence>
<dbReference type="FunFam" id="3.40.50.970:FF:000016">
    <property type="entry name" value="Acetolactate synthase"/>
    <property type="match status" value="1"/>
</dbReference>
<dbReference type="GO" id="GO:0009097">
    <property type="term" value="P:isoleucine biosynthetic process"/>
    <property type="evidence" value="ECO:0007669"/>
    <property type="project" value="UniProtKB-UniPathway"/>
</dbReference>
<keyword evidence="12 14" id="KW-0100">Branched-chain amino acid biosynthesis</keyword>
<dbReference type="SUPFAM" id="SSF52518">
    <property type="entry name" value="Thiamin diphosphate-binding fold (THDP-binding)"/>
    <property type="match status" value="2"/>
</dbReference>
<evidence type="ECO:0000256" key="6">
    <source>
        <dbReference type="ARBA" id="ARBA00022630"/>
    </source>
</evidence>
<keyword evidence="19" id="KW-1185">Reference proteome</keyword>
<dbReference type="Pfam" id="PF02775">
    <property type="entry name" value="TPP_enzyme_C"/>
    <property type="match status" value="1"/>
</dbReference>
<dbReference type="CDD" id="cd07035">
    <property type="entry name" value="TPP_PYR_POX_like"/>
    <property type="match status" value="1"/>
</dbReference>
<evidence type="ECO:0000256" key="7">
    <source>
        <dbReference type="ARBA" id="ARBA00022679"/>
    </source>
</evidence>
<dbReference type="InterPro" id="IPR012846">
    <property type="entry name" value="Acetolactate_synth_lsu"/>
</dbReference>
<comment type="cofactor">
    <cofactor evidence="14">
        <name>thiamine diphosphate</name>
        <dbReference type="ChEBI" id="CHEBI:58937"/>
    </cofactor>
    <text evidence="14">Binds 1 thiamine pyrophosphate per subunit.</text>
</comment>
<dbReference type="InterPro" id="IPR029035">
    <property type="entry name" value="DHS-like_NAD/FAD-binding_dom"/>
</dbReference>
<dbReference type="GO" id="GO:0050660">
    <property type="term" value="F:flavin adenine dinucleotide binding"/>
    <property type="evidence" value="ECO:0007669"/>
    <property type="project" value="InterPro"/>
</dbReference>
<evidence type="ECO:0000313" key="18">
    <source>
        <dbReference type="EMBL" id="QSQ10301.1"/>
    </source>
</evidence>
<dbReference type="FunFam" id="3.40.50.1220:FF:000008">
    <property type="entry name" value="Acetolactate synthase"/>
    <property type="match status" value="1"/>
</dbReference>
<dbReference type="InterPro" id="IPR039368">
    <property type="entry name" value="AHAS_TPP"/>
</dbReference>
<protein>
    <recommendedName>
        <fullName evidence="4 14">Acetolactate synthase</fullName>
        <ecNumber evidence="4 14">2.2.1.6</ecNumber>
    </recommendedName>
</protein>
<gene>
    <name evidence="18" type="primary">ilvB_2</name>
    <name evidence="18" type="ORF">H0A61_02705</name>
</gene>
<dbReference type="InterPro" id="IPR000399">
    <property type="entry name" value="TPP-bd_CS"/>
</dbReference>
<dbReference type="InterPro" id="IPR029061">
    <property type="entry name" value="THDP-binding"/>
</dbReference>
<dbReference type="GO" id="GO:0000287">
    <property type="term" value="F:magnesium ion binding"/>
    <property type="evidence" value="ECO:0007669"/>
    <property type="project" value="UniProtKB-UniRule"/>
</dbReference>
<keyword evidence="7 14" id="KW-0808">Transferase</keyword>
<dbReference type="Gene3D" id="3.40.50.1220">
    <property type="entry name" value="TPP-binding domain"/>
    <property type="match status" value="1"/>
</dbReference>
<dbReference type="EMBL" id="CP059066">
    <property type="protein sequence ID" value="QSQ10301.1"/>
    <property type="molecule type" value="Genomic_DNA"/>
</dbReference>
<evidence type="ECO:0000256" key="13">
    <source>
        <dbReference type="ARBA" id="ARBA00048670"/>
    </source>
</evidence>
<evidence type="ECO:0000256" key="5">
    <source>
        <dbReference type="ARBA" id="ARBA00022605"/>
    </source>
</evidence>
<evidence type="ECO:0000259" key="16">
    <source>
        <dbReference type="Pfam" id="PF02775"/>
    </source>
</evidence>
<keyword evidence="6" id="KW-0285">Flavoprotein</keyword>
<dbReference type="Gene3D" id="3.40.50.970">
    <property type="match status" value="2"/>
</dbReference>
<evidence type="ECO:0000313" key="19">
    <source>
        <dbReference type="Proteomes" id="UP000662904"/>
    </source>
</evidence>
<dbReference type="Pfam" id="PF00205">
    <property type="entry name" value="TPP_enzyme_M"/>
    <property type="match status" value="1"/>
</dbReference>
<evidence type="ECO:0000256" key="8">
    <source>
        <dbReference type="ARBA" id="ARBA00022723"/>
    </source>
</evidence>
<dbReference type="PANTHER" id="PTHR18968:SF13">
    <property type="entry name" value="ACETOLACTATE SYNTHASE CATALYTIC SUBUNIT, MITOCHONDRIAL"/>
    <property type="match status" value="1"/>
</dbReference>
<dbReference type="AlphaFoldDB" id="A0A8A0RPI6"/>
<proteinExistence type="inferred from homology"/>
<dbReference type="Proteomes" id="UP000662904">
    <property type="component" value="Chromosome"/>
</dbReference>
<evidence type="ECO:0000259" key="17">
    <source>
        <dbReference type="Pfam" id="PF02776"/>
    </source>
</evidence>
<sequence length="561" mass="61781">MLLSGAEILIKSLLKEGVDTIFGYPGGAVLPIYDVLYKTPEITHIRTCHEQAAAHAADGYARVTGKVGVCLSTSGPGATNLVTGIANAYMDSVPMVAITGQVPLALLGKDSFQEVDITGITLPITKHNFIVKDVKKIRSVVREAFRIASTGRPGPVLIDMPKDIQMNKTEFDESIDYDMPLRKDTNYNFRNHIQIEKAVEFIAKARCPVIYAGGGVVISGGNQELLEFAEKARIPVTTTLMALGTVPSEHPLSLGMLGMHGTAYANYAVSNADLLIAVGARFDDRVVGNVEKFAPKAKIIHIDIDPAEMGKNIEVDIPITGDVKEVLQAINKYLKDCKNDIQREDWINQIENWKKKYPLKYCKNGSLKPQYIIQKVYDVTEGEAIITTEVGQHQMWTAQYYKFKKPRTFVTSGGLGTMGFGFPAAIGAQIGCPNKRVIVIAGDGSFKMNSSEIETIVNYNLPLVVLILNNSTLGMVRQWQDLFYEKRYSYVDFHRGPDFVKLAESYGALGMRIKKPEEVEETIHKALESNKPVIIDCIIDAEEKVFPMVPAGSPIDSMIGV</sequence>
<accession>A0A8A0RPI6</accession>
<feature type="domain" description="Thiamine pyrophosphate enzyme central" evidence="15">
    <location>
        <begin position="195"/>
        <end position="330"/>
    </location>
</feature>